<dbReference type="SUPFAM" id="SSF103473">
    <property type="entry name" value="MFS general substrate transporter"/>
    <property type="match status" value="1"/>
</dbReference>
<reference evidence="8 9" key="1">
    <citation type="submission" date="2014-04" db="EMBL/GenBank/DDBJ databases">
        <authorList>
            <consortium name="DOE Joint Genome Institute"/>
            <person name="Kuo A."/>
            <person name="Kohler A."/>
            <person name="Nagy L.G."/>
            <person name="Floudas D."/>
            <person name="Copeland A."/>
            <person name="Barry K.W."/>
            <person name="Cichocki N."/>
            <person name="Veneault-Fourrey C."/>
            <person name="LaButti K."/>
            <person name="Lindquist E.A."/>
            <person name="Lipzen A."/>
            <person name="Lundell T."/>
            <person name="Morin E."/>
            <person name="Murat C."/>
            <person name="Sun H."/>
            <person name="Tunlid A."/>
            <person name="Henrissat B."/>
            <person name="Grigoriev I.V."/>
            <person name="Hibbett D.S."/>
            <person name="Martin F."/>
            <person name="Nordberg H.P."/>
            <person name="Cantor M.N."/>
            <person name="Hua S.X."/>
        </authorList>
    </citation>
    <scope>NUCLEOTIDE SEQUENCE [LARGE SCALE GENOMIC DNA]</scope>
    <source>
        <strain evidence="8 9">LaAM-08-1</strain>
    </source>
</reference>
<dbReference type="Gene3D" id="1.20.1250.20">
    <property type="entry name" value="MFS general substrate transporter like domains"/>
    <property type="match status" value="1"/>
</dbReference>
<gene>
    <name evidence="8" type="ORF">K443DRAFT_10028</name>
</gene>
<dbReference type="AlphaFoldDB" id="A0A0C9X7A8"/>
<evidence type="ECO:0000256" key="2">
    <source>
        <dbReference type="ARBA" id="ARBA00022692"/>
    </source>
</evidence>
<dbReference type="PANTHER" id="PTHR23502">
    <property type="entry name" value="MAJOR FACILITATOR SUPERFAMILY"/>
    <property type="match status" value="1"/>
</dbReference>
<feature type="compositionally biased region" description="Polar residues" evidence="5">
    <location>
        <begin position="54"/>
        <end position="67"/>
    </location>
</feature>
<dbReference type="OrthoDB" id="6770063at2759"/>
<feature type="domain" description="Major facilitator superfamily (MFS) profile" evidence="7">
    <location>
        <begin position="107"/>
        <end position="542"/>
    </location>
</feature>
<evidence type="ECO:0000256" key="4">
    <source>
        <dbReference type="ARBA" id="ARBA00023136"/>
    </source>
</evidence>
<accession>A0A0C9X7A8</accession>
<dbReference type="EMBL" id="KN838698">
    <property type="protein sequence ID" value="KIJ97248.1"/>
    <property type="molecule type" value="Genomic_DNA"/>
</dbReference>
<dbReference type="InterPro" id="IPR020846">
    <property type="entry name" value="MFS_dom"/>
</dbReference>
<dbReference type="GO" id="GO:0042908">
    <property type="term" value="P:xenobiotic transport"/>
    <property type="evidence" value="ECO:0007669"/>
    <property type="project" value="UniProtKB-ARBA"/>
</dbReference>
<keyword evidence="3 6" id="KW-1133">Transmembrane helix</keyword>
<feature type="transmembrane region" description="Helical" evidence="6">
    <location>
        <begin position="424"/>
        <end position="445"/>
    </location>
</feature>
<feature type="transmembrane region" description="Helical" evidence="6">
    <location>
        <begin position="512"/>
        <end position="538"/>
    </location>
</feature>
<evidence type="ECO:0000256" key="6">
    <source>
        <dbReference type="SAM" id="Phobius"/>
    </source>
</evidence>
<feature type="transmembrane region" description="Helical" evidence="6">
    <location>
        <begin position="382"/>
        <end position="403"/>
    </location>
</feature>
<dbReference type="FunFam" id="1.20.1250.20:FF:000011">
    <property type="entry name" value="MFS multidrug transporter, putative"/>
    <property type="match status" value="1"/>
</dbReference>
<evidence type="ECO:0000259" key="7">
    <source>
        <dbReference type="PROSITE" id="PS50850"/>
    </source>
</evidence>
<reference evidence="9" key="2">
    <citation type="submission" date="2015-01" db="EMBL/GenBank/DDBJ databases">
        <title>Evolutionary Origins and Diversification of the Mycorrhizal Mutualists.</title>
        <authorList>
            <consortium name="DOE Joint Genome Institute"/>
            <consortium name="Mycorrhizal Genomics Consortium"/>
            <person name="Kohler A."/>
            <person name="Kuo A."/>
            <person name="Nagy L.G."/>
            <person name="Floudas D."/>
            <person name="Copeland A."/>
            <person name="Barry K.W."/>
            <person name="Cichocki N."/>
            <person name="Veneault-Fourrey C."/>
            <person name="LaButti K."/>
            <person name="Lindquist E.A."/>
            <person name="Lipzen A."/>
            <person name="Lundell T."/>
            <person name="Morin E."/>
            <person name="Murat C."/>
            <person name="Riley R."/>
            <person name="Ohm R."/>
            <person name="Sun H."/>
            <person name="Tunlid A."/>
            <person name="Henrissat B."/>
            <person name="Grigoriev I.V."/>
            <person name="Hibbett D.S."/>
            <person name="Martin F."/>
        </authorList>
    </citation>
    <scope>NUCLEOTIDE SEQUENCE [LARGE SCALE GENOMIC DNA]</scope>
    <source>
        <strain evidence="9">LaAM-08-1</strain>
    </source>
</reference>
<dbReference type="PROSITE" id="PS50850">
    <property type="entry name" value="MFS"/>
    <property type="match status" value="1"/>
</dbReference>
<evidence type="ECO:0000256" key="3">
    <source>
        <dbReference type="ARBA" id="ARBA00022989"/>
    </source>
</evidence>
<dbReference type="InterPro" id="IPR011701">
    <property type="entry name" value="MFS"/>
</dbReference>
<keyword evidence="2 6" id="KW-0812">Transmembrane</keyword>
<feature type="transmembrane region" description="Helical" evidence="6">
    <location>
        <begin position="199"/>
        <end position="221"/>
    </location>
</feature>
<dbReference type="PANTHER" id="PTHR23502:SF60">
    <property type="entry name" value="MAJOR FACILITATOR SUPERFAMILY (MFS) PROFILE DOMAIN-CONTAINING PROTEIN-RELATED"/>
    <property type="match status" value="1"/>
</dbReference>
<name>A0A0C9X7A8_9AGAR</name>
<keyword evidence="4 6" id="KW-0472">Membrane</keyword>
<dbReference type="GO" id="GO:0140115">
    <property type="term" value="P:export across plasma membrane"/>
    <property type="evidence" value="ECO:0007669"/>
    <property type="project" value="UniProtKB-ARBA"/>
</dbReference>
<comment type="subcellular location">
    <subcellularLocation>
        <location evidence="1">Membrane</location>
        <topology evidence="1">Multi-pass membrane protein</topology>
    </subcellularLocation>
</comment>
<evidence type="ECO:0000256" key="5">
    <source>
        <dbReference type="SAM" id="MobiDB-lite"/>
    </source>
</evidence>
<dbReference type="CDD" id="cd17323">
    <property type="entry name" value="MFS_Tpo1_MDR_like"/>
    <property type="match status" value="1"/>
</dbReference>
<proteinExistence type="predicted"/>
<feature type="transmembrane region" description="Helical" evidence="6">
    <location>
        <begin position="106"/>
        <end position="126"/>
    </location>
</feature>
<feature type="transmembrane region" description="Helical" evidence="6">
    <location>
        <begin position="138"/>
        <end position="162"/>
    </location>
</feature>
<feature type="transmembrane region" description="Helical" evidence="6">
    <location>
        <begin position="174"/>
        <end position="193"/>
    </location>
</feature>
<dbReference type="InterPro" id="IPR005829">
    <property type="entry name" value="Sugar_transporter_CS"/>
</dbReference>
<feature type="transmembrane region" description="Helical" evidence="6">
    <location>
        <begin position="343"/>
        <end position="362"/>
    </location>
</feature>
<protein>
    <recommendedName>
        <fullName evidence="7">Major facilitator superfamily (MFS) profile domain-containing protein</fullName>
    </recommendedName>
</protein>
<feature type="transmembrane region" description="Helical" evidence="6">
    <location>
        <begin position="481"/>
        <end position="506"/>
    </location>
</feature>
<feature type="transmembrane region" description="Helical" evidence="6">
    <location>
        <begin position="262"/>
        <end position="282"/>
    </location>
</feature>
<evidence type="ECO:0000256" key="1">
    <source>
        <dbReference type="ARBA" id="ARBA00004141"/>
    </source>
</evidence>
<evidence type="ECO:0000313" key="8">
    <source>
        <dbReference type="EMBL" id="KIJ97248.1"/>
    </source>
</evidence>
<feature type="transmembrane region" description="Helical" evidence="6">
    <location>
        <begin position="233"/>
        <end position="256"/>
    </location>
</feature>
<dbReference type="STRING" id="1095629.A0A0C9X7A8"/>
<organism evidence="8 9">
    <name type="scientific">Laccaria amethystina LaAM-08-1</name>
    <dbReference type="NCBI Taxonomy" id="1095629"/>
    <lineage>
        <taxon>Eukaryota</taxon>
        <taxon>Fungi</taxon>
        <taxon>Dikarya</taxon>
        <taxon>Basidiomycota</taxon>
        <taxon>Agaricomycotina</taxon>
        <taxon>Agaricomycetes</taxon>
        <taxon>Agaricomycetidae</taxon>
        <taxon>Agaricales</taxon>
        <taxon>Agaricineae</taxon>
        <taxon>Hydnangiaceae</taxon>
        <taxon>Laccaria</taxon>
    </lineage>
</organism>
<evidence type="ECO:0000313" key="9">
    <source>
        <dbReference type="Proteomes" id="UP000054477"/>
    </source>
</evidence>
<dbReference type="GO" id="GO:0005886">
    <property type="term" value="C:plasma membrane"/>
    <property type="evidence" value="ECO:0007669"/>
    <property type="project" value="TreeGrafter"/>
</dbReference>
<dbReference type="PROSITE" id="PS00216">
    <property type="entry name" value="SUGAR_TRANSPORT_1"/>
    <property type="match status" value="1"/>
</dbReference>
<feature type="region of interest" description="Disordered" evidence="5">
    <location>
        <begin position="54"/>
        <end position="75"/>
    </location>
</feature>
<dbReference type="InterPro" id="IPR036259">
    <property type="entry name" value="MFS_trans_sf"/>
</dbReference>
<dbReference type="Proteomes" id="UP000054477">
    <property type="component" value="Unassembled WGS sequence"/>
</dbReference>
<dbReference type="Pfam" id="PF07690">
    <property type="entry name" value="MFS_1"/>
    <property type="match status" value="1"/>
</dbReference>
<dbReference type="HOGENOM" id="CLU_008455_1_3_1"/>
<sequence>MSPAVPIQPFDGAVGFQHSPISSITEIREAQVQSPTEAIHRSLSWRSSRDPLSQELTLPATSDSSTENLKEKAKKHSLQAGPIIIDWDGTADPSNPKCWTRRKKMIATMMVSALTFLTPLSSTMIAPSSLQIAEEFNITSGALINMITSIFVLAYAFGPLILGPLSEVFGRKRVSLVANIVYLAFNLGCGFANNTSQLIAFRFLSGVGGSVPFSVSAGVLADTWHTEERGFANGVFTLGAVLGTGVGPVIGAWIAVKSSWRWVFWSTSIVDAIFLALYWFLLNESYAPTLLSAKAAKVRKELGLEKDDKNAVRTIYESEPIKWENFVFKAMIRPFSLFVKEPIIQLIGLYMTFLYGVVYLILTSIPDIFGQKVRGESLGISGLHYIAHGLGAISGAYINMRTLDVCYKYFQKRNGGVGRPEYRLPFMALGTLLLPIGILVIGWTARPTMPWIATDIGLALVAGGTDLNFQPMQIYVMDAFTLHAASAMASVTFFRSLAGFGFPLFAPAMFNGIGYGLGSVVLGVATIVIGFPTLYILWTYGERIRENFGTSDSKTTEEV</sequence>
<keyword evidence="9" id="KW-1185">Reference proteome</keyword>
<dbReference type="GO" id="GO:0022857">
    <property type="term" value="F:transmembrane transporter activity"/>
    <property type="evidence" value="ECO:0007669"/>
    <property type="project" value="InterPro"/>
</dbReference>